<gene>
    <name evidence="2" type="ORF">ADEAN_000766100</name>
</gene>
<name>S9TZB0_9TRYP</name>
<accession>S9TZB0</accession>
<dbReference type="Proteomes" id="UP000515908">
    <property type="component" value="Chromosome 16"/>
</dbReference>
<dbReference type="AlphaFoldDB" id="S9TZB0"/>
<reference evidence="2 3" key="1">
    <citation type="submission" date="2020-08" db="EMBL/GenBank/DDBJ databases">
        <authorList>
            <person name="Newling K."/>
            <person name="Davey J."/>
            <person name="Forrester S."/>
        </authorList>
    </citation>
    <scope>NUCLEOTIDE SEQUENCE [LARGE SCALE GENOMIC DNA]</scope>
    <source>
        <strain evidence="3">Crithidia deanei Carvalho (ATCC PRA-265)</strain>
    </source>
</reference>
<feature type="region of interest" description="Disordered" evidence="1">
    <location>
        <begin position="1"/>
        <end position="107"/>
    </location>
</feature>
<protein>
    <submittedName>
        <fullName evidence="2">Uncharacterized protein</fullName>
    </submittedName>
</protein>
<feature type="compositionally biased region" description="Basic and acidic residues" evidence="1">
    <location>
        <begin position="54"/>
        <end position="91"/>
    </location>
</feature>
<dbReference type="VEuPathDB" id="TriTrypDB:ADEAN_000766100"/>
<evidence type="ECO:0000256" key="1">
    <source>
        <dbReference type="SAM" id="MobiDB-lite"/>
    </source>
</evidence>
<keyword evidence="3" id="KW-1185">Reference proteome</keyword>
<proteinExistence type="predicted"/>
<dbReference type="EMBL" id="LR877160">
    <property type="protein sequence ID" value="CAD2220146.1"/>
    <property type="molecule type" value="Genomic_DNA"/>
</dbReference>
<evidence type="ECO:0000313" key="3">
    <source>
        <dbReference type="Proteomes" id="UP000515908"/>
    </source>
</evidence>
<organism evidence="2 3">
    <name type="scientific">Angomonas deanei</name>
    <dbReference type="NCBI Taxonomy" id="59799"/>
    <lineage>
        <taxon>Eukaryota</taxon>
        <taxon>Discoba</taxon>
        <taxon>Euglenozoa</taxon>
        <taxon>Kinetoplastea</taxon>
        <taxon>Metakinetoplastina</taxon>
        <taxon>Trypanosomatida</taxon>
        <taxon>Trypanosomatidae</taxon>
        <taxon>Strigomonadinae</taxon>
        <taxon>Angomonas</taxon>
    </lineage>
</organism>
<sequence>MENQEGGRGRGKNRRKGNRRGRGGAAQVHEDDGVSDHTNSPPPEDEEVPVDAPVKQEEKKETPVKEEKKTETPVKEEKKPETPAKKEEEKSPSAPSPAPIPPAGSIVNKMNDVVSTVKDEVVQDVAALNAYAMEHSPPITDAISSTIDTVSEKISNHVITPIFNPDEKEEGTGKETGCLEANCQKCSVM</sequence>
<evidence type="ECO:0000313" key="2">
    <source>
        <dbReference type="EMBL" id="CAD2220146.1"/>
    </source>
</evidence>
<feature type="compositionally biased region" description="Basic residues" evidence="1">
    <location>
        <begin position="9"/>
        <end position="22"/>
    </location>
</feature>